<dbReference type="EMBL" id="BMXP01000026">
    <property type="protein sequence ID" value="GGW98190.1"/>
    <property type="molecule type" value="Genomic_DNA"/>
</dbReference>
<evidence type="ECO:0000313" key="1">
    <source>
        <dbReference type="EMBL" id="GGW98190.1"/>
    </source>
</evidence>
<organism evidence="1 2">
    <name type="scientific">Alteromonas halophila</name>
    <dbReference type="NCBI Taxonomy" id="516698"/>
    <lineage>
        <taxon>Bacteria</taxon>
        <taxon>Pseudomonadati</taxon>
        <taxon>Pseudomonadota</taxon>
        <taxon>Gammaproteobacteria</taxon>
        <taxon>Alteromonadales</taxon>
        <taxon>Alteromonadaceae</taxon>
        <taxon>Alteromonas/Salinimonas group</taxon>
        <taxon>Alteromonas</taxon>
    </lineage>
</organism>
<sequence length="51" mass="5675">MDHLLTKRIDFDAVNAVPTQIVLFEKNAKGSASPKEVLRSNLLHAESSILR</sequence>
<gene>
    <name evidence="1" type="ORF">GCM10007391_35100</name>
</gene>
<evidence type="ECO:0000313" key="2">
    <source>
        <dbReference type="Proteomes" id="UP000631300"/>
    </source>
</evidence>
<dbReference type="Proteomes" id="UP000631300">
    <property type="component" value="Unassembled WGS sequence"/>
</dbReference>
<reference evidence="1" key="1">
    <citation type="journal article" date="2014" name="Int. J. Syst. Evol. Microbiol.">
        <title>Complete genome sequence of Corynebacterium casei LMG S-19264T (=DSM 44701T), isolated from a smear-ripened cheese.</title>
        <authorList>
            <consortium name="US DOE Joint Genome Institute (JGI-PGF)"/>
            <person name="Walter F."/>
            <person name="Albersmeier A."/>
            <person name="Kalinowski J."/>
            <person name="Ruckert C."/>
        </authorList>
    </citation>
    <scope>NUCLEOTIDE SEQUENCE</scope>
    <source>
        <strain evidence="1">KCTC 22164</strain>
    </source>
</reference>
<comment type="caution">
    <text evidence="1">The sequence shown here is derived from an EMBL/GenBank/DDBJ whole genome shotgun (WGS) entry which is preliminary data.</text>
</comment>
<reference evidence="1" key="2">
    <citation type="submission" date="2020-09" db="EMBL/GenBank/DDBJ databases">
        <authorList>
            <person name="Sun Q."/>
            <person name="Kim S."/>
        </authorList>
    </citation>
    <scope>NUCLEOTIDE SEQUENCE</scope>
    <source>
        <strain evidence="1">KCTC 22164</strain>
    </source>
</reference>
<dbReference type="AlphaFoldDB" id="A0A918JQN6"/>
<accession>A0A918JQN6</accession>
<proteinExistence type="predicted"/>
<protein>
    <submittedName>
        <fullName evidence="1">Uncharacterized protein</fullName>
    </submittedName>
</protein>
<keyword evidence="2" id="KW-1185">Reference proteome</keyword>
<name>A0A918JQN6_9ALTE</name>